<reference evidence="2 3" key="1">
    <citation type="journal article" date="2019" name="Nat. Med.">
        <title>Preventing dysbiosis of the neonatal mouse intestinal microbiome protects against late-onset sepsis.</title>
        <authorList>
            <person name="Singer J.R."/>
            <person name="Blosser E.G."/>
            <person name="Zindl C.L."/>
            <person name="Silberger D.J."/>
            <person name="Conlan S."/>
            <person name="Laufer V.A."/>
            <person name="DiToro D."/>
            <person name="Deming C."/>
            <person name="Kumar R."/>
            <person name="Morrow C.D."/>
            <person name="Segre J.A."/>
            <person name="Gray M.J."/>
            <person name="Randolph D.A."/>
            <person name="Weaver C.T."/>
        </authorList>
    </citation>
    <scope>NUCLEOTIDE SEQUENCE [LARGE SCALE GENOMIC DNA]</scope>
    <source>
        <strain evidence="2 3">V10</strain>
    </source>
</reference>
<gene>
    <name evidence="2" type="ORF">FEE40_12900</name>
</gene>
<keyword evidence="1" id="KW-0812">Transmembrane</keyword>
<evidence type="ECO:0008006" key="4">
    <source>
        <dbReference type="Google" id="ProtNLM"/>
    </source>
</evidence>
<geneLocation type="plasmid" evidence="2 3">
    <name>unnamed</name>
</geneLocation>
<dbReference type="EMBL" id="CP040853">
    <property type="protein sequence ID" value="QIA91107.1"/>
    <property type="molecule type" value="Genomic_DNA"/>
</dbReference>
<proteinExistence type="predicted"/>
<keyword evidence="1" id="KW-0472">Membrane</keyword>
<keyword evidence="1" id="KW-1133">Transmembrane helix</keyword>
<dbReference type="RefSeq" id="WP_163588622.1">
    <property type="nucleotide sequence ID" value="NZ_CP040853.1"/>
</dbReference>
<sequence>MKLLILITLAILIFISTLVFLLKFIGFSSELQISKRGVALNSTIMVIGILLVGSASFFSEYYVKNNYRYTDITLAPADIKTDMDVIKKYNKTTYLVLYRDDCRDCIRAESQLTHAIRYAEHQGKSVFLLNVNKMNSIQGESFKKEYKEILYDGKIATPTVAKLEGTGKTWKVVEFDNTGDIEKQVKILNGK</sequence>
<dbReference type="Proteomes" id="UP000463931">
    <property type="component" value="Plasmid unnamed"/>
</dbReference>
<protein>
    <recommendedName>
        <fullName evidence="4">Thioredoxin domain-containing protein</fullName>
    </recommendedName>
</protein>
<dbReference type="Gene3D" id="3.40.30.10">
    <property type="entry name" value="Glutaredoxin"/>
    <property type="match status" value="1"/>
</dbReference>
<dbReference type="AlphaFoldDB" id="A0AAE6WJN8"/>
<organism evidence="2 3">
    <name type="scientific">Ligilactobacillus murinus</name>
    <dbReference type="NCBI Taxonomy" id="1622"/>
    <lineage>
        <taxon>Bacteria</taxon>
        <taxon>Bacillati</taxon>
        <taxon>Bacillota</taxon>
        <taxon>Bacilli</taxon>
        <taxon>Lactobacillales</taxon>
        <taxon>Lactobacillaceae</taxon>
        <taxon>Ligilactobacillus</taxon>
    </lineage>
</organism>
<accession>A0AAE6WJN8</accession>
<feature type="transmembrane region" description="Helical" evidence="1">
    <location>
        <begin position="38"/>
        <end position="58"/>
    </location>
</feature>
<name>A0AAE6WJN8_9LACO</name>
<evidence type="ECO:0000256" key="1">
    <source>
        <dbReference type="SAM" id="Phobius"/>
    </source>
</evidence>
<evidence type="ECO:0000313" key="3">
    <source>
        <dbReference type="Proteomes" id="UP000463931"/>
    </source>
</evidence>
<evidence type="ECO:0000313" key="2">
    <source>
        <dbReference type="EMBL" id="QIA91107.1"/>
    </source>
</evidence>
<keyword evidence="2" id="KW-0614">Plasmid</keyword>